<name>A0A2P8I9Z8_SACCR</name>
<dbReference type="EMBL" id="PYAX01000005">
    <property type="protein sequence ID" value="PSL55296.1"/>
    <property type="molecule type" value="Genomic_DNA"/>
</dbReference>
<dbReference type="OrthoDB" id="3682613at2"/>
<evidence type="ECO:0000313" key="3">
    <source>
        <dbReference type="Proteomes" id="UP000241118"/>
    </source>
</evidence>
<gene>
    <name evidence="2" type="ORF">B0I31_105255</name>
</gene>
<organism evidence="2 3">
    <name type="scientific">Saccharothrix carnea</name>
    <dbReference type="NCBI Taxonomy" id="1280637"/>
    <lineage>
        <taxon>Bacteria</taxon>
        <taxon>Bacillati</taxon>
        <taxon>Actinomycetota</taxon>
        <taxon>Actinomycetes</taxon>
        <taxon>Pseudonocardiales</taxon>
        <taxon>Pseudonocardiaceae</taxon>
        <taxon>Saccharothrix</taxon>
    </lineage>
</organism>
<proteinExistence type="predicted"/>
<evidence type="ECO:0000313" key="2">
    <source>
        <dbReference type="EMBL" id="PSL55296.1"/>
    </source>
</evidence>
<sequence>MSRVDQRVGTGASRVRRLLSRALLVVGGTLAGTAAAWALSASPAAAETTLVDPVAEVVPGSLSPRAAEGAVEAALAPVGATAVGQAVQDLDTALRTQRVPESSPPRLRGVAEDIRDTVGGVRGWFQHRASAPAPVDVVGGTVTQRVTETTPAAAAVPVPAGTPVVHGVFGKLSLAWLDEPRQPVTALPDTNGPSLPGDPSGLPSMPFAPLGAPVHCSCGGDGSGSSGGGNGPFSVVSADRIDSAVARALFPATERNTVVPGKQPGTTPD</sequence>
<keyword evidence="3" id="KW-1185">Reference proteome</keyword>
<comment type="caution">
    <text evidence="2">The sequence shown here is derived from an EMBL/GenBank/DDBJ whole genome shotgun (WGS) entry which is preliminary data.</text>
</comment>
<evidence type="ECO:0000256" key="1">
    <source>
        <dbReference type="SAM" id="MobiDB-lite"/>
    </source>
</evidence>
<dbReference type="Proteomes" id="UP000241118">
    <property type="component" value="Unassembled WGS sequence"/>
</dbReference>
<dbReference type="RefSeq" id="WP_146173862.1">
    <property type="nucleotide sequence ID" value="NZ_PYAX01000005.1"/>
</dbReference>
<accession>A0A2P8I9Z8</accession>
<reference evidence="2 3" key="1">
    <citation type="submission" date="2018-03" db="EMBL/GenBank/DDBJ databases">
        <title>Genomic Encyclopedia of Type Strains, Phase III (KMG-III): the genomes of soil and plant-associated and newly described type strains.</title>
        <authorList>
            <person name="Whitman W."/>
        </authorList>
    </citation>
    <scope>NUCLEOTIDE SEQUENCE [LARGE SCALE GENOMIC DNA]</scope>
    <source>
        <strain evidence="2 3">CGMCC 4.7097</strain>
    </source>
</reference>
<feature type="compositionally biased region" description="Low complexity" evidence="1">
    <location>
        <begin position="192"/>
        <end position="205"/>
    </location>
</feature>
<protein>
    <submittedName>
        <fullName evidence="2">Uncharacterized protein</fullName>
    </submittedName>
</protein>
<feature type="region of interest" description="Disordered" evidence="1">
    <location>
        <begin position="183"/>
        <end position="208"/>
    </location>
</feature>
<dbReference type="AlphaFoldDB" id="A0A2P8I9Z8"/>